<gene>
    <name evidence="4" type="primary">LOC102194115</name>
</gene>
<dbReference type="GO" id="GO:0005634">
    <property type="term" value="C:nucleus"/>
    <property type="evidence" value="ECO:0007669"/>
    <property type="project" value="TreeGrafter"/>
</dbReference>
<evidence type="ECO:0000256" key="1">
    <source>
        <dbReference type="SAM" id="MobiDB-lite"/>
    </source>
</evidence>
<dbReference type="InterPro" id="IPR031373">
    <property type="entry name" value="Ciart"/>
</dbReference>
<dbReference type="RefSeq" id="XP_005730076.1">
    <property type="nucleotide sequence ID" value="XM_005730019.2"/>
</dbReference>
<dbReference type="OrthoDB" id="9949430at2759"/>
<name>A0A3B4G1P0_9CICH</name>
<feature type="compositionally biased region" description="Polar residues" evidence="1">
    <location>
        <begin position="94"/>
        <end position="110"/>
    </location>
</feature>
<dbReference type="Ensembl" id="ENSPNYT00000017226.1">
    <property type="protein sequence ID" value="ENSPNYP00000016807.1"/>
    <property type="gene ID" value="ENSPNYG00000012745.1"/>
</dbReference>
<dbReference type="CTD" id="571902"/>
<dbReference type="GO" id="GO:0045892">
    <property type="term" value="P:negative regulation of DNA-templated transcription"/>
    <property type="evidence" value="ECO:0007669"/>
    <property type="project" value="TreeGrafter"/>
</dbReference>
<reference evidence="4" key="2">
    <citation type="submission" date="2025-04" db="UniProtKB">
        <authorList>
            <consortium name="RefSeq"/>
        </authorList>
    </citation>
    <scope>IDENTIFICATION</scope>
</reference>
<dbReference type="Proteomes" id="UP000695023">
    <property type="component" value="Unplaced"/>
</dbReference>
<evidence type="ECO:0000313" key="2">
    <source>
        <dbReference type="Ensembl" id="ENSPNYP00000016807.1"/>
    </source>
</evidence>
<sequence>MSATDSDNSIDWLASDNEDNENEQEPDCTRKHSQTEAPLSPCAASHLGPTDSSCRWSSDLKEGDGNWSGVREVSSRGSPGCMEKWDRDTATGLCKTQQGERMNGNNTQQALKRPRGSTEDECKERQLIANMSEKERIFSSKCMELQCYIHPLSSILNGLRSGRYKERLSSFQESVAMDRIQRIMGVLQNPYMGEKYINIILKMEEMLKSWFPNVKLQEHPLTVTQTEEAAPTKKLKLSPVTTSAAASAITTSDPPATAKALRVTDLTPPGAYSANNLKWLHTSPICSPTAEQAQAGPRPLLTPSDRDLTQDSAVSSSTDSQTKTNLVPRGPPPGKINAPCLERLLKSTDSIITRKGTGRLTDSSWS</sequence>
<dbReference type="Pfam" id="PF15673">
    <property type="entry name" value="Ciart"/>
    <property type="match status" value="1"/>
</dbReference>
<feature type="compositionally biased region" description="Polar residues" evidence="1">
    <location>
        <begin position="310"/>
        <end position="325"/>
    </location>
</feature>
<reference evidence="2" key="1">
    <citation type="submission" date="2023-09" db="UniProtKB">
        <authorList>
            <consortium name="Ensembl"/>
        </authorList>
    </citation>
    <scope>IDENTIFICATION</scope>
</reference>
<organism evidence="2">
    <name type="scientific">Pundamilia nyererei</name>
    <dbReference type="NCBI Taxonomy" id="303518"/>
    <lineage>
        <taxon>Eukaryota</taxon>
        <taxon>Metazoa</taxon>
        <taxon>Chordata</taxon>
        <taxon>Craniata</taxon>
        <taxon>Vertebrata</taxon>
        <taxon>Euteleostomi</taxon>
        <taxon>Actinopterygii</taxon>
        <taxon>Neopterygii</taxon>
        <taxon>Teleostei</taxon>
        <taxon>Neoteleostei</taxon>
        <taxon>Acanthomorphata</taxon>
        <taxon>Ovalentaria</taxon>
        <taxon>Cichlomorphae</taxon>
        <taxon>Cichliformes</taxon>
        <taxon>Cichlidae</taxon>
        <taxon>African cichlids</taxon>
        <taxon>Pseudocrenilabrinae</taxon>
        <taxon>Haplochromini</taxon>
        <taxon>Pundamilia</taxon>
    </lineage>
</organism>
<proteinExistence type="predicted"/>
<dbReference type="GO" id="GO:0032922">
    <property type="term" value="P:circadian regulation of gene expression"/>
    <property type="evidence" value="ECO:0007669"/>
    <property type="project" value="InterPro"/>
</dbReference>
<evidence type="ECO:0000313" key="4">
    <source>
        <dbReference type="RefSeq" id="XP_005730076.1"/>
    </source>
</evidence>
<dbReference type="GO" id="GO:0000978">
    <property type="term" value="F:RNA polymerase II cis-regulatory region sequence-specific DNA binding"/>
    <property type="evidence" value="ECO:0007669"/>
    <property type="project" value="TreeGrafter"/>
</dbReference>
<feature type="region of interest" description="Disordered" evidence="1">
    <location>
        <begin position="1"/>
        <end position="120"/>
    </location>
</feature>
<keyword evidence="3" id="KW-1185">Reference proteome</keyword>
<dbReference type="PANTHER" id="PTHR35441">
    <property type="entry name" value="CIRCADIAN-ASSOCIATED TRANSCRIPTIONAL REPRESSOR"/>
    <property type="match status" value="1"/>
</dbReference>
<dbReference type="PANTHER" id="PTHR35441:SF2">
    <property type="entry name" value="CIRCADIAN-ASSOCIATED TRANSCRIPTIONAL REPRESSOR"/>
    <property type="match status" value="1"/>
</dbReference>
<accession>A0A3B4G1P0</accession>
<dbReference type="GeneTree" id="ENSGT00940000164936"/>
<dbReference type="AlphaFoldDB" id="A0A3B4G1P0"/>
<feature type="region of interest" description="Disordered" evidence="1">
    <location>
        <begin position="289"/>
        <end position="338"/>
    </location>
</feature>
<protein>
    <submittedName>
        <fullName evidence="2 4">Circadian-associated transcriptional repressor-like</fullName>
    </submittedName>
</protein>
<feature type="compositionally biased region" description="Acidic residues" evidence="1">
    <location>
        <begin position="16"/>
        <end position="26"/>
    </location>
</feature>
<evidence type="ECO:0000313" key="3">
    <source>
        <dbReference type="Proteomes" id="UP000695023"/>
    </source>
</evidence>